<proteinExistence type="predicted"/>
<accession>A0A8D9F621</accession>
<name>A0A8D9F621_9HEMI</name>
<sequence length="104" mass="12298">MLLVNYSDIFNYLINKKCIKKIRIIPENLRVYRPKKDVIQGRCTCFSQYDITRITSNLFISSLLPGKYLSLKDNKSSFLWLVFSSHRFFYGTILYFVGNDHMAL</sequence>
<evidence type="ECO:0000313" key="1">
    <source>
        <dbReference type="EMBL" id="CAG6777659.1"/>
    </source>
</evidence>
<organism evidence="1">
    <name type="scientific">Cacopsylla melanoneura</name>
    <dbReference type="NCBI Taxonomy" id="428564"/>
    <lineage>
        <taxon>Eukaryota</taxon>
        <taxon>Metazoa</taxon>
        <taxon>Ecdysozoa</taxon>
        <taxon>Arthropoda</taxon>
        <taxon>Hexapoda</taxon>
        <taxon>Insecta</taxon>
        <taxon>Pterygota</taxon>
        <taxon>Neoptera</taxon>
        <taxon>Paraneoptera</taxon>
        <taxon>Hemiptera</taxon>
        <taxon>Sternorrhyncha</taxon>
        <taxon>Psylloidea</taxon>
        <taxon>Psyllidae</taxon>
        <taxon>Psyllinae</taxon>
        <taxon>Cacopsylla</taxon>
    </lineage>
</organism>
<dbReference type="AlphaFoldDB" id="A0A8D9F621"/>
<dbReference type="EMBL" id="HBUF01606388">
    <property type="protein sequence ID" value="CAG6777659.1"/>
    <property type="molecule type" value="Transcribed_RNA"/>
</dbReference>
<protein>
    <submittedName>
        <fullName evidence="1">Uncharacterized protein</fullName>
    </submittedName>
</protein>
<reference evidence="1" key="1">
    <citation type="submission" date="2021-05" db="EMBL/GenBank/DDBJ databases">
        <authorList>
            <person name="Alioto T."/>
            <person name="Alioto T."/>
            <person name="Gomez Garrido J."/>
        </authorList>
    </citation>
    <scope>NUCLEOTIDE SEQUENCE</scope>
</reference>